<dbReference type="CDD" id="cd01415">
    <property type="entry name" value="SAICAR_synt_PurC"/>
    <property type="match status" value="1"/>
</dbReference>
<keyword evidence="7 11" id="KW-0658">Purine biosynthesis</keyword>
<evidence type="ECO:0000256" key="6">
    <source>
        <dbReference type="ARBA" id="ARBA00022741"/>
    </source>
</evidence>
<proteinExistence type="inferred from homology"/>
<comment type="pathway">
    <text evidence="1 11">Purine metabolism; IMP biosynthesis via de novo pathway; 5-amino-1-(5-phospho-D-ribosyl)imidazole-4-carboxamide from 5-amino-1-(5-phospho-D-ribosyl)imidazole-4-carboxylate: step 1/2.</text>
</comment>
<dbReference type="UniPathway" id="UPA00074">
    <property type="reaction ID" value="UER00131"/>
</dbReference>
<evidence type="ECO:0000256" key="5">
    <source>
        <dbReference type="ARBA" id="ARBA00022598"/>
    </source>
</evidence>
<sequence length="236" mass="26825">MLDSIILYEGKAKRVHLTNEPNVLRLEYLDQATALNGKKKTNILGKGRLNNLITSEIFDYLTEAGITHHFIKKISDSEQLVEKVTIIPLEVVVRNNATGSFTKRLGIQEGTKLPTPIIEFYYKNDELDDPFINDEHIYFLELATASELDRIKAEALKINTALITLFQSIGITLVDFKIEFGRTITGDILLSDEISPDTCRLWDNETGHSLDKDIFRKDLGELVPVYTTVLERLTNR</sequence>
<dbReference type="OrthoDB" id="9801549at2"/>
<keyword evidence="6 11" id="KW-0547">Nucleotide-binding</keyword>
<evidence type="ECO:0000256" key="10">
    <source>
        <dbReference type="ARBA" id="ARBA00048475"/>
    </source>
</evidence>
<protein>
    <recommendedName>
        <fullName evidence="4 11">Phosphoribosylaminoimidazole-succinocarboxamide synthase</fullName>
        <ecNumber evidence="3 11">6.3.2.6</ecNumber>
    </recommendedName>
    <alternativeName>
        <fullName evidence="9 11">SAICAR synthetase</fullName>
    </alternativeName>
</protein>
<dbReference type="EMBL" id="CP019609">
    <property type="protein sequence ID" value="AQP53271.1"/>
    <property type="molecule type" value="Genomic_DNA"/>
</dbReference>
<evidence type="ECO:0000256" key="3">
    <source>
        <dbReference type="ARBA" id="ARBA00012217"/>
    </source>
</evidence>
<dbReference type="NCBIfam" id="TIGR00081">
    <property type="entry name" value="purC"/>
    <property type="match status" value="1"/>
</dbReference>
<dbReference type="InterPro" id="IPR001636">
    <property type="entry name" value="SAICAR_synth"/>
</dbReference>
<dbReference type="KEGG" id="vpi:BW732_02820"/>
<dbReference type="AlphaFoldDB" id="A0A1Q2D4M8"/>
<dbReference type="InterPro" id="IPR028923">
    <property type="entry name" value="SAICAR_synt/ADE2_N"/>
</dbReference>
<dbReference type="Proteomes" id="UP000188246">
    <property type="component" value="Chromosome"/>
</dbReference>
<evidence type="ECO:0000256" key="11">
    <source>
        <dbReference type="HAMAP-Rule" id="MF_00137"/>
    </source>
</evidence>
<dbReference type="SUPFAM" id="SSF56104">
    <property type="entry name" value="SAICAR synthase-like"/>
    <property type="match status" value="1"/>
</dbReference>
<dbReference type="InterPro" id="IPR033934">
    <property type="entry name" value="SAICAR_synt_PurC"/>
</dbReference>
<evidence type="ECO:0000256" key="8">
    <source>
        <dbReference type="ARBA" id="ARBA00022840"/>
    </source>
</evidence>
<dbReference type="Gene3D" id="3.30.200.20">
    <property type="entry name" value="Phosphorylase Kinase, domain 1"/>
    <property type="match status" value="1"/>
</dbReference>
<evidence type="ECO:0000256" key="9">
    <source>
        <dbReference type="ARBA" id="ARBA00030409"/>
    </source>
</evidence>
<evidence type="ECO:0000256" key="4">
    <source>
        <dbReference type="ARBA" id="ARBA00016460"/>
    </source>
</evidence>
<dbReference type="EC" id="6.3.2.6" evidence="3 11"/>
<keyword evidence="5 11" id="KW-0436">Ligase</keyword>
<dbReference type="Gene3D" id="3.30.470.20">
    <property type="entry name" value="ATP-grasp fold, B domain"/>
    <property type="match status" value="1"/>
</dbReference>
<comment type="catalytic activity">
    <reaction evidence="10 11">
        <text>5-amino-1-(5-phospho-D-ribosyl)imidazole-4-carboxylate + L-aspartate + ATP = (2S)-2-[5-amino-1-(5-phospho-beta-D-ribosyl)imidazole-4-carboxamido]succinate + ADP + phosphate + 2 H(+)</text>
        <dbReference type="Rhea" id="RHEA:22628"/>
        <dbReference type="ChEBI" id="CHEBI:15378"/>
        <dbReference type="ChEBI" id="CHEBI:29991"/>
        <dbReference type="ChEBI" id="CHEBI:30616"/>
        <dbReference type="ChEBI" id="CHEBI:43474"/>
        <dbReference type="ChEBI" id="CHEBI:58443"/>
        <dbReference type="ChEBI" id="CHEBI:77657"/>
        <dbReference type="ChEBI" id="CHEBI:456216"/>
        <dbReference type="EC" id="6.3.2.6"/>
    </reaction>
</comment>
<dbReference type="GO" id="GO:0009236">
    <property type="term" value="P:cobalamin biosynthetic process"/>
    <property type="evidence" value="ECO:0007669"/>
    <property type="project" value="InterPro"/>
</dbReference>
<dbReference type="PANTHER" id="PTHR43599:SF3">
    <property type="entry name" value="SI:DKEY-6E2.2"/>
    <property type="match status" value="1"/>
</dbReference>
<dbReference type="GO" id="GO:0005524">
    <property type="term" value="F:ATP binding"/>
    <property type="evidence" value="ECO:0007669"/>
    <property type="project" value="UniProtKB-KW"/>
</dbReference>
<dbReference type="InterPro" id="IPR018236">
    <property type="entry name" value="SAICAR_synthetase_CS"/>
</dbReference>
<dbReference type="HAMAP" id="MF_00137">
    <property type="entry name" value="SAICAR_synth"/>
    <property type="match status" value="1"/>
</dbReference>
<dbReference type="PROSITE" id="PS01058">
    <property type="entry name" value="SAICAR_SYNTHETASE_2"/>
    <property type="match status" value="1"/>
</dbReference>
<dbReference type="STRING" id="633807.BW732_02820"/>
<evidence type="ECO:0000256" key="7">
    <source>
        <dbReference type="ARBA" id="ARBA00022755"/>
    </source>
</evidence>
<gene>
    <name evidence="11" type="primary">purC</name>
    <name evidence="12" type="ORF">BW732_02820</name>
</gene>
<accession>A0A1Q2D4M8</accession>
<dbReference type="PROSITE" id="PS01057">
    <property type="entry name" value="SAICAR_SYNTHETASE_1"/>
    <property type="match status" value="1"/>
</dbReference>
<dbReference type="InterPro" id="IPR050089">
    <property type="entry name" value="SAICAR_synthetase"/>
</dbReference>
<reference evidence="12 13" key="1">
    <citation type="journal article" date="2010" name="Int. J. Syst. Evol. Microbiol.">
        <title>Vagococcus penaei sp. nov., isolated from spoilage microbiota of cooked shrimp (Penaeus vannamei).</title>
        <authorList>
            <person name="Jaffres E."/>
            <person name="Prevost H."/>
            <person name="Rossero A."/>
            <person name="Joffraud J.J."/>
            <person name="Dousset X."/>
        </authorList>
    </citation>
    <scope>NUCLEOTIDE SEQUENCE [LARGE SCALE GENOMIC DNA]</scope>
    <source>
        <strain evidence="12 13">CD276</strain>
    </source>
</reference>
<organism evidence="12 13">
    <name type="scientific">Vagococcus penaei</name>
    <dbReference type="NCBI Taxonomy" id="633807"/>
    <lineage>
        <taxon>Bacteria</taxon>
        <taxon>Bacillati</taxon>
        <taxon>Bacillota</taxon>
        <taxon>Bacilli</taxon>
        <taxon>Lactobacillales</taxon>
        <taxon>Enterococcaceae</taxon>
        <taxon>Vagococcus</taxon>
    </lineage>
</organism>
<dbReference type="RefSeq" id="WP_077275365.1">
    <property type="nucleotide sequence ID" value="NZ_CP019609.1"/>
</dbReference>
<dbReference type="GO" id="GO:0004639">
    <property type="term" value="F:phosphoribosylaminoimidazolesuccinocarboxamide synthase activity"/>
    <property type="evidence" value="ECO:0007669"/>
    <property type="project" value="UniProtKB-UniRule"/>
</dbReference>
<keyword evidence="8 11" id="KW-0067">ATP-binding</keyword>
<comment type="similarity">
    <text evidence="2 11">Belongs to the SAICAR synthetase family.</text>
</comment>
<evidence type="ECO:0000256" key="2">
    <source>
        <dbReference type="ARBA" id="ARBA00010190"/>
    </source>
</evidence>
<name>A0A1Q2D4M8_9ENTE</name>
<dbReference type="FunFam" id="3.30.470.20:FF:000006">
    <property type="entry name" value="Phosphoribosylaminoimidazole-succinocarboxamide synthase"/>
    <property type="match status" value="1"/>
</dbReference>
<dbReference type="GO" id="GO:0006189">
    <property type="term" value="P:'de novo' IMP biosynthetic process"/>
    <property type="evidence" value="ECO:0007669"/>
    <property type="project" value="UniProtKB-UniRule"/>
</dbReference>
<evidence type="ECO:0000256" key="1">
    <source>
        <dbReference type="ARBA" id="ARBA00004672"/>
    </source>
</evidence>
<evidence type="ECO:0000313" key="12">
    <source>
        <dbReference type="EMBL" id="AQP53271.1"/>
    </source>
</evidence>
<evidence type="ECO:0000313" key="13">
    <source>
        <dbReference type="Proteomes" id="UP000188246"/>
    </source>
</evidence>
<dbReference type="PANTHER" id="PTHR43599">
    <property type="entry name" value="MULTIFUNCTIONAL PROTEIN ADE2"/>
    <property type="match status" value="1"/>
</dbReference>
<dbReference type="Pfam" id="PF01259">
    <property type="entry name" value="SAICAR_synt"/>
    <property type="match status" value="1"/>
</dbReference>
<keyword evidence="13" id="KW-1185">Reference proteome</keyword>